<feature type="transmembrane region" description="Helical" evidence="2">
    <location>
        <begin position="277"/>
        <end position="300"/>
    </location>
</feature>
<feature type="transmembrane region" description="Helical" evidence="2">
    <location>
        <begin position="157"/>
        <end position="176"/>
    </location>
</feature>
<name>A0A1H4PTA9_9MICO</name>
<feature type="transmembrane region" description="Helical" evidence="2">
    <location>
        <begin position="232"/>
        <end position="257"/>
    </location>
</feature>
<protein>
    <submittedName>
        <fullName evidence="3">Uncharacterized protein</fullName>
    </submittedName>
</protein>
<feature type="transmembrane region" description="Helical" evidence="2">
    <location>
        <begin position="67"/>
        <end position="88"/>
    </location>
</feature>
<dbReference type="Proteomes" id="UP000183750">
    <property type="component" value="Unassembled WGS sequence"/>
</dbReference>
<organism evidence="3 4">
    <name type="scientific">Microbacterium hydrocarbonoxydans</name>
    <dbReference type="NCBI Taxonomy" id="273678"/>
    <lineage>
        <taxon>Bacteria</taxon>
        <taxon>Bacillati</taxon>
        <taxon>Actinomycetota</taxon>
        <taxon>Actinomycetes</taxon>
        <taxon>Micrococcales</taxon>
        <taxon>Microbacteriaceae</taxon>
        <taxon>Microbacterium</taxon>
    </lineage>
</organism>
<evidence type="ECO:0000256" key="2">
    <source>
        <dbReference type="SAM" id="Phobius"/>
    </source>
</evidence>
<feature type="transmembrane region" description="Helical" evidence="2">
    <location>
        <begin position="373"/>
        <end position="391"/>
    </location>
</feature>
<keyword evidence="4" id="KW-1185">Reference proteome</keyword>
<evidence type="ECO:0000313" key="3">
    <source>
        <dbReference type="EMBL" id="SEC10494.1"/>
    </source>
</evidence>
<feature type="compositionally biased region" description="Basic residues" evidence="1">
    <location>
        <begin position="417"/>
        <end position="435"/>
    </location>
</feature>
<keyword evidence="2" id="KW-1133">Transmembrane helix</keyword>
<proteinExistence type="predicted"/>
<dbReference type="EMBL" id="FNSQ01000005">
    <property type="protein sequence ID" value="SEC10494.1"/>
    <property type="molecule type" value="Genomic_DNA"/>
</dbReference>
<dbReference type="RefSeq" id="WP_060927490.1">
    <property type="nucleotide sequence ID" value="NZ_FNSQ01000005.1"/>
</dbReference>
<evidence type="ECO:0000313" key="4">
    <source>
        <dbReference type="Proteomes" id="UP000183750"/>
    </source>
</evidence>
<accession>A0A1H4PTA9</accession>
<feature type="transmembrane region" description="Helical" evidence="2">
    <location>
        <begin position="21"/>
        <end position="47"/>
    </location>
</feature>
<feature type="region of interest" description="Disordered" evidence="1">
    <location>
        <begin position="399"/>
        <end position="435"/>
    </location>
</feature>
<gene>
    <name evidence="3" type="ORF">SAMN04489807_2893</name>
</gene>
<feature type="transmembrane region" description="Helical" evidence="2">
    <location>
        <begin position="345"/>
        <end position="367"/>
    </location>
</feature>
<feature type="transmembrane region" description="Helical" evidence="2">
    <location>
        <begin position="131"/>
        <end position="151"/>
    </location>
</feature>
<reference evidence="4" key="1">
    <citation type="submission" date="2016-10" db="EMBL/GenBank/DDBJ databases">
        <authorList>
            <person name="Varghese N."/>
            <person name="Submissions S."/>
        </authorList>
    </citation>
    <scope>NUCLEOTIDE SEQUENCE [LARGE SCALE GENOMIC DNA]</scope>
    <source>
        <strain evidence="4">DSM 16089</strain>
    </source>
</reference>
<sequence>MSARSASFIEVFTPAWSFWRAVLDTAVGFIVGILYTFLGIVIVGIVGEEALSSLYWQVDLDPLLRSSMGAILLVGAVLAVIVPCVLIVERFAALRAAEASARMDPDAVPQRPLRTELTAAPATYLKTTGTVLLWSVGVLGAIFLLAVLFTEDLREDAVSWIALLVFAALTAGAAALQGLGRRLVARDAARMVALTGGWKPLIRRAEASDSERRSAASPAVVPRWLTAPSARLLGRIASILMAATWVSLAAFMLSVFLRQQCRGCDPVYWDQPIENGIDVLSLSSGAAIAVCAALGALAWLGGVALQCAREVALARWVSDRTPRRIDVNLIDPLLSENRSMVRLQFGLSALGACGVVLSIGALWADWTTLDSDAVLLVSTALILLGFAIGWSDAPRRRRERQAIRDALSPGDGQRGGRGGRPRSRTPRRARSAPRP</sequence>
<dbReference type="AlphaFoldDB" id="A0A1H4PTA9"/>
<evidence type="ECO:0000256" key="1">
    <source>
        <dbReference type="SAM" id="MobiDB-lite"/>
    </source>
</evidence>
<dbReference type="OrthoDB" id="5005388at2"/>
<keyword evidence="2" id="KW-0472">Membrane</keyword>
<keyword evidence="2" id="KW-0812">Transmembrane</keyword>